<dbReference type="InterPro" id="IPR005337">
    <property type="entry name" value="RapZ-like"/>
</dbReference>
<name>A0A2I1I2T1_9ACTO</name>
<dbReference type="RefSeq" id="WP_101600297.1">
    <property type="nucleotide sequence ID" value="NZ_PKKM01000001.1"/>
</dbReference>
<dbReference type="InterPro" id="IPR027417">
    <property type="entry name" value="P-loop_NTPase"/>
</dbReference>
<evidence type="ECO:0000313" key="9">
    <source>
        <dbReference type="Proteomes" id="UP000234198"/>
    </source>
</evidence>
<dbReference type="InterPro" id="IPR053931">
    <property type="entry name" value="RapZ_C"/>
</dbReference>
<feature type="domain" description="RapZ C-terminal" evidence="7">
    <location>
        <begin position="209"/>
        <end position="328"/>
    </location>
</feature>
<feature type="binding site" evidence="4">
    <location>
        <begin position="55"/>
        <end position="62"/>
    </location>
    <ligand>
        <name>ATP</name>
        <dbReference type="ChEBI" id="CHEBI:30616"/>
    </ligand>
</feature>
<keyword evidence="3 4" id="KW-0342">GTP-binding</keyword>
<feature type="binding site" evidence="4">
    <location>
        <begin position="107"/>
        <end position="110"/>
    </location>
    <ligand>
        <name>GTP</name>
        <dbReference type="ChEBI" id="CHEBI:37565"/>
    </ligand>
</feature>
<dbReference type="EMBL" id="PKKM01000001">
    <property type="protein sequence ID" value="PKY65419.1"/>
    <property type="molecule type" value="Genomic_DNA"/>
</dbReference>
<evidence type="ECO:0000313" key="8">
    <source>
        <dbReference type="EMBL" id="PKY65419.1"/>
    </source>
</evidence>
<dbReference type="PIRSF" id="PIRSF005052">
    <property type="entry name" value="P-loopkin"/>
    <property type="match status" value="1"/>
</dbReference>
<dbReference type="SUPFAM" id="SSF52540">
    <property type="entry name" value="P-loop containing nucleoside triphosphate hydrolases"/>
    <property type="match status" value="1"/>
</dbReference>
<dbReference type="NCBIfam" id="NF003828">
    <property type="entry name" value="PRK05416.1"/>
    <property type="match status" value="1"/>
</dbReference>
<evidence type="ECO:0000256" key="2">
    <source>
        <dbReference type="ARBA" id="ARBA00022840"/>
    </source>
</evidence>
<dbReference type="Gene3D" id="3.40.50.300">
    <property type="entry name" value="P-loop containing nucleotide triphosphate hydrolases"/>
    <property type="match status" value="1"/>
</dbReference>
<dbReference type="GO" id="GO:0005525">
    <property type="term" value="F:GTP binding"/>
    <property type="evidence" value="ECO:0007669"/>
    <property type="project" value="UniProtKB-UniRule"/>
</dbReference>
<dbReference type="PANTHER" id="PTHR30448">
    <property type="entry name" value="RNASE ADAPTER PROTEIN RAPZ"/>
    <property type="match status" value="1"/>
</dbReference>
<feature type="compositionally biased region" description="Basic and acidic residues" evidence="5">
    <location>
        <begin position="1"/>
        <end position="13"/>
    </location>
</feature>
<dbReference type="PANTHER" id="PTHR30448:SF0">
    <property type="entry name" value="RNASE ADAPTER PROTEIN RAPZ"/>
    <property type="match status" value="1"/>
</dbReference>
<evidence type="ECO:0000256" key="5">
    <source>
        <dbReference type="SAM" id="MobiDB-lite"/>
    </source>
</evidence>
<feature type="domain" description="RapZ-like N-terminal" evidence="6">
    <location>
        <begin position="49"/>
        <end position="205"/>
    </location>
</feature>
<evidence type="ECO:0000256" key="3">
    <source>
        <dbReference type="ARBA" id="ARBA00023134"/>
    </source>
</evidence>
<dbReference type="InterPro" id="IPR053930">
    <property type="entry name" value="RapZ-like_N"/>
</dbReference>
<evidence type="ECO:0000259" key="7">
    <source>
        <dbReference type="Pfam" id="PF22740"/>
    </source>
</evidence>
<evidence type="ECO:0000256" key="1">
    <source>
        <dbReference type="ARBA" id="ARBA00022741"/>
    </source>
</evidence>
<keyword evidence="1 4" id="KW-0547">Nucleotide-binding</keyword>
<protein>
    <submittedName>
        <fullName evidence="8">RNase adapter RapZ</fullName>
    </submittedName>
</protein>
<dbReference type="Proteomes" id="UP000234198">
    <property type="component" value="Unassembled WGS sequence"/>
</dbReference>
<proteinExistence type="inferred from homology"/>
<accession>A0A2I1I2T1</accession>
<dbReference type="AlphaFoldDB" id="A0A2I1I2T1"/>
<feature type="region of interest" description="Disordered" evidence="5">
    <location>
        <begin position="1"/>
        <end position="29"/>
    </location>
</feature>
<dbReference type="HAMAP" id="MF_00636">
    <property type="entry name" value="RapZ_like"/>
    <property type="match status" value="1"/>
</dbReference>
<dbReference type="GO" id="GO:0005524">
    <property type="term" value="F:ATP binding"/>
    <property type="evidence" value="ECO:0007669"/>
    <property type="project" value="UniProtKB-UniRule"/>
</dbReference>
<sequence length="331" mass="36504">MPDHTPTDAHDVDEAQASVMNEENPPTVPEGIAVRDMMRVKYEPRASNEVLIITGYSGAGRTGAARALEDLDWYVVDNLPPTMLPALVGMMSNDPAAGVHRLAVGVDVRSRTFFRTLDATLEQLKGAGIVYRVIFLEASPETLVRRYESNRRPHPLQGAGTLMDGIKAEMRLLAPLRRAADEVIDTSTMSVHDLTRRIRDIVAGEERPLQVTVESFGFKHGLPLDADHVVDVRFLKNPYWVDELRHLTGKDQAVADYVLSQPGARDFALGYADLLAPMLSGYLAELKPFVTIAVGCTGGKHRSVASSEAIAERLRTHGYTVRVMHRDIGRD</sequence>
<comment type="caution">
    <text evidence="8">The sequence shown here is derived from an EMBL/GenBank/DDBJ whole genome shotgun (WGS) entry which is preliminary data.</text>
</comment>
<dbReference type="Pfam" id="PF22740">
    <property type="entry name" value="PapZ_C"/>
    <property type="match status" value="1"/>
</dbReference>
<evidence type="ECO:0000259" key="6">
    <source>
        <dbReference type="Pfam" id="PF03668"/>
    </source>
</evidence>
<keyword evidence="2 4" id="KW-0067">ATP-binding</keyword>
<evidence type="ECO:0000256" key="4">
    <source>
        <dbReference type="HAMAP-Rule" id="MF_00636"/>
    </source>
</evidence>
<dbReference type="Pfam" id="PF03668">
    <property type="entry name" value="RapZ-like_N"/>
    <property type="match status" value="1"/>
</dbReference>
<reference evidence="8 9" key="1">
    <citation type="submission" date="2017-12" db="EMBL/GenBank/DDBJ databases">
        <title>Phylogenetic diversity of female urinary microbiome.</title>
        <authorList>
            <person name="Thomas-White K."/>
            <person name="Wolfe A.J."/>
        </authorList>
    </citation>
    <scope>NUCLEOTIDE SEQUENCE [LARGE SCALE GENOMIC DNA]</scope>
    <source>
        <strain evidence="8 9">UMB0018</strain>
    </source>
</reference>
<gene>
    <name evidence="8" type="ORF">CYJ22_00575</name>
</gene>
<organism evidence="8 9">
    <name type="scientific">Schaalia odontolytica</name>
    <dbReference type="NCBI Taxonomy" id="1660"/>
    <lineage>
        <taxon>Bacteria</taxon>
        <taxon>Bacillati</taxon>
        <taxon>Actinomycetota</taxon>
        <taxon>Actinomycetes</taxon>
        <taxon>Actinomycetales</taxon>
        <taxon>Actinomycetaceae</taxon>
        <taxon>Schaalia</taxon>
    </lineage>
</organism>